<dbReference type="InterPro" id="IPR032710">
    <property type="entry name" value="NTF2-like_dom_sf"/>
</dbReference>
<evidence type="ECO:0000313" key="3">
    <source>
        <dbReference type="Proteomes" id="UP000199150"/>
    </source>
</evidence>
<proteinExistence type="predicted"/>
<gene>
    <name evidence="2" type="ORF">SAMN02927928_1674</name>
</gene>
<protein>
    <submittedName>
        <fullName evidence="2">SnoaL-like domain-containing protein</fullName>
    </submittedName>
</protein>
<dbReference type="Pfam" id="PF12680">
    <property type="entry name" value="SnoaL_2"/>
    <property type="match status" value="1"/>
</dbReference>
<dbReference type="RefSeq" id="WP_090646364.1">
    <property type="nucleotide sequence ID" value="NZ_CBCRYE010000004.1"/>
</dbReference>
<dbReference type="Proteomes" id="UP000199150">
    <property type="component" value="Unassembled WGS sequence"/>
</dbReference>
<dbReference type="EMBL" id="FMTS01000002">
    <property type="protein sequence ID" value="SCW53224.1"/>
    <property type="molecule type" value="Genomic_DNA"/>
</dbReference>
<reference evidence="3" key="1">
    <citation type="submission" date="2016-10" db="EMBL/GenBank/DDBJ databases">
        <authorList>
            <person name="Varghese N."/>
            <person name="Submissions S."/>
        </authorList>
    </citation>
    <scope>NUCLEOTIDE SEQUENCE [LARGE SCALE GENOMIC DNA]</scope>
    <source>
        <strain evidence="3">CGMCC 1.3431</strain>
    </source>
</reference>
<organism evidence="2 3">
    <name type="scientific">Asticcacaulis taihuensis</name>
    <dbReference type="NCBI Taxonomy" id="260084"/>
    <lineage>
        <taxon>Bacteria</taxon>
        <taxon>Pseudomonadati</taxon>
        <taxon>Pseudomonadota</taxon>
        <taxon>Alphaproteobacteria</taxon>
        <taxon>Caulobacterales</taxon>
        <taxon>Caulobacteraceae</taxon>
        <taxon>Asticcacaulis</taxon>
    </lineage>
</organism>
<sequence length="134" mass="15060">MNPTAAEINLAVVDAHMKGEATDPASIMNLYAEGIVLDMPSRDIRLETLEAIEDNYRALFGSIELLSMQPLDRFATHDRVVDDCIVQFRVTGKGYAKLPFPIGAVIELRLLHVFQMQDGKIARETVFESWKPIQ</sequence>
<accession>A0A1G4R8T5</accession>
<keyword evidence="3" id="KW-1185">Reference proteome</keyword>
<name>A0A1G4R8T5_9CAUL</name>
<dbReference type="InterPro" id="IPR037401">
    <property type="entry name" value="SnoaL-like"/>
</dbReference>
<dbReference type="AlphaFoldDB" id="A0A1G4R8T5"/>
<dbReference type="SUPFAM" id="SSF54427">
    <property type="entry name" value="NTF2-like"/>
    <property type="match status" value="1"/>
</dbReference>
<evidence type="ECO:0000313" key="2">
    <source>
        <dbReference type="EMBL" id="SCW53224.1"/>
    </source>
</evidence>
<dbReference type="OrthoDB" id="8849037at2"/>
<feature type="domain" description="SnoaL-like" evidence="1">
    <location>
        <begin position="21"/>
        <end position="123"/>
    </location>
</feature>
<evidence type="ECO:0000259" key="1">
    <source>
        <dbReference type="Pfam" id="PF12680"/>
    </source>
</evidence>
<dbReference type="STRING" id="260084.SAMN02927928_1674"/>
<dbReference type="Gene3D" id="3.10.450.50">
    <property type="match status" value="1"/>
</dbReference>